<dbReference type="InterPro" id="IPR010985">
    <property type="entry name" value="Ribbon_hlx_hlx"/>
</dbReference>
<gene>
    <name evidence="3" type="ORF">F0L46_09155</name>
</gene>
<dbReference type="PANTHER" id="PTHR36582">
    <property type="entry name" value="ANTITOXIN PARD"/>
    <property type="match status" value="1"/>
</dbReference>
<protein>
    <submittedName>
        <fullName evidence="3">Type II toxin-antitoxin system ParD family antitoxin</fullName>
    </submittedName>
</protein>
<accession>A0A5B2VCG9</accession>
<dbReference type="SUPFAM" id="SSF47598">
    <property type="entry name" value="Ribbon-helix-helix"/>
    <property type="match status" value="1"/>
</dbReference>
<proteinExistence type="inferred from homology"/>
<reference evidence="3 4" key="1">
    <citation type="submission" date="2019-09" db="EMBL/GenBank/DDBJ databases">
        <title>Salinarimonas rosea gen. nov., sp. nov., a new member of the a-2 subgroup of the Proteobacteria.</title>
        <authorList>
            <person name="Liu J."/>
        </authorList>
    </citation>
    <scope>NUCLEOTIDE SEQUENCE [LARGE SCALE GENOMIC DNA]</scope>
    <source>
        <strain evidence="3 4">BN140002</strain>
    </source>
</reference>
<name>A0A5B2VCG9_9HYPH</name>
<evidence type="ECO:0000256" key="2">
    <source>
        <dbReference type="ARBA" id="ARBA00022649"/>
    </source>
</evidence>
<dbReference type="PANTHER" id="PTHR36582:SF2">
    <property type="entry name" value="ANTITOXIN PARD"/>
    <property type="match status" value="1"/>
</dbReference>
<organism evidence="3 4">
    <name type="scientific">Salinarimonas soli</name>
    <dbReference type="NCBI Taxonomy" id="1638099"/>
    <lineage>
        <taxon>Bacteria</taxon>
        <taxon>Pseudomonadati</taxon>
        <taxon>Pseudomonadota</taxon>
        <taxon>Alphaproteobacteria</taxon>
        <taxon>Hyphomicrobiales</taxon>
        <taxon>Salinarimonadaceae</taxon>
        <taxon>Salinarimonas</taxon>
    </lineage>
</organism>
<comment type="similarity">
    <text evidence="1">Belongs to the ParD antitoxin family.</text>
</comment>
<dbReference type="Gene3D" id="6.10.10.120">
    <property type="entry name" value="Antitoxin ParD1-like"/>
    <property type="match status" value="1"/>
</dbReference>
<reference evidence="3 4" key="2">
    <citation type="submission" date="2019-09" db="EMBL/GenBank/DDBJ databases">
        <authorList>
            <person name="Jin C."/>
        </authorList>
    </citation>
    <scope>NUCLEOTIDE SEQUENCE [LARGE SCALE GENOMIC DNA]</scope>
    <source>
        <strain evidence="3 4">BN140002</strain>
    </source>
</reference>
<sequence>MHIRIDLSDEEARFIESAVRDGRFGSASEVVREALLLLERLSQAPEPGEPSDEEKLAWLRAAVQEGIDSGIAGPFDPEAIKAEARRRRAAKG</sequence>
<keyword evidence="2" id="KW-1277">Toxin-antitoxin system</keyword>
<dbReference type="OrthoDB" id="9815501at2"/>
<dbReference type="RefSeq" id="WP_149816847.1">
    <property type="nucleotide sequence ID" value="NZ_VUOA01000019.1"/>
</dbReference>
<dbReference type="Pfam" id="PF03693">
    <property type="entry name" value="ParD_antitoxin"/>
    <property type="match status" value="1"/>
</dbReference>
<evidence type="ECO:0000256" key="1">
    <source>
        <dbReference type="ARBA" id="ARBA00008580"/>
    </source>
</evidence>
<dbReference type="Proteomes" id="UP000323142">
    <property type="component" value="Unassembled WGS sequence"/>
</dbReference>
<dbReference type="GO" id="GO:0006355">
    <property type="term" value="P:regulation of DNA-templated transcription"/>
    <property type="evidence" value="ECO:0007669"/>
    <property type="project" value="InterPro"/>
</dbReference>
<dbReference type="EMBL" id="VUOA01000019">
    <property type="protein sequence ID" value="KAA2237173.1"/>
    <property type="molecule type" value="Genomic_DNA"/>
</dbReference>
<evidence type="ECO:0000313" key="3">
    <source>
        <dbReference type="EMBL" id="KAA2237173.1"/>
    </source>
</evidence>
<dbReference type="NCBIfam" id="TIGR02606">
    <property type="entry name" value="antidote_CC2985"/>
    <property type="match status" value="1"/>
</dbReference>
<dbReference type="AlphaFoldDB" id="A0A5B2VCG9"/>
<keyword evidence="4" id="KW-1185">Reference proteome</keyword>
<dbReference type="InterPro" id="IPR022789">
    <property type="entry name" value="ParD"/>
</dbReference>
<comment type="caution">
    <text evidence="3">The sequence shown here is derived from an EMBL/GenBank/DDBJ whole genome shotgun (WGS) entry which is preliminary data.</text>
</comment>
<dbReference type="InterPro" id="IPR038296">
    <property type="entry name" value="ParD_sf"/>
</dbReference>
<evidence type="ECO:0000313" key="4">
    <source>
        <dbReference type="Proteomes" id="UP000323142"/>
    </source>
</evidence>